<dbReference type="EMBL" id="JH712399">
    <property type="protein sequence ID" value="EFO17334.1"/>
    <property type="molecule type" value="Genomic_DNA"/>
</dbReference>
<dbReference type="GeneID" id="9948618"/>
<accession>A0A1S0TNI0</accession>
<evidence type="ECO:0000313" key="2">
    <source>
        <dbReference type="EMBL" id="EFO17334.1"/>
    </source>
</evidence>
<dbReference type="RefSeq" id="XP_003146737.1">
    <property type="nucleotide sequence ID" value="XM_003146689.1"/>
</dbReference>
<gene>
    <name evidence="2" type="ORF">LOAG_11166</name>
</gene>
<dbReference type="KEGG" id="loa:LOAG_11166"/>
<dbReference type="InterPro" id="IPR017943">
    <property type="entry name" value="Bactericidal_perm-incr_a/b_dom"/>
</dbReference>
<dbReference type="SUPFAM" id="SSF55394">
    <property type="entry name" value="Bactericidal permeability-increasing protein, BPI"/>
    <property type="match status" value="1"/>
</dbReference>
<dbReference type="PANTHER" id="PTHR10504:SF144">
    <property type="entry name" value="BPI1 DOMAIN-CONTAINING PROTEIN"/>
    <property type="match status" value="1"/>
</dbReference>
<dbReference type="InterPro" id="IPR032942">
    <property type="entry name" value="BPI/LBP/Plunc"/>
</dbReference>
<dbReference type="CTD" id="9948618"/>
<dbReference type="OMA" id="GHLQIRT"/>
<feature type="domain" description="Lipid-binding serum glycoprotein C-terminal" evidence="1">
    <location>
        <begin position="1"/>
        <end position="250"/>
    </location>
</feature>
<protein>
    <recommendedName>
        <fullName evidence="1">Lipid-binding serum glycoprotein C-terminal domain-containing protein</fullName>
    </recommendedName>
</protein>
<organism evidence="2">
    <name type="scientific">Loa loa</name>
    <name type="common">Eye worm</name>
    <name type="synonym">Filaria loa</name>
    <dbReference type="NCBI Taxonomy" id="7209"/>
    <lineage>
        <taxon>Eukaryota</taxon>
        <taxon>Metazoa</taxon>
        <taxon>Ecdysozoa</taxon>
        <taxon>Nematoda</taxon>
        <taxon>Chromadorea</taxon>
        <taxon>Rhabditida</taxon>
        <taxon>Spirurina</taxon>
        <taxon>Spiruromorpha</taxon>
        <taxon>Filarioidea</taxon>
        <taxon>Onchocercidae</taxon>
        <taxon>Loa</taxon>
    </lineage>
</organism>
<dbReference type="Gene3D" id="3.15.20.10">
    <property type="entry name" value="Bactericidal permeability-increasing protein, domain 2"/>
    <property type="match status" value="1"/>
</dbReference>
<dbReference type="AlphaFoldDB" id="A0A1S0TNI0"/>
<proteinExistence type="predicted"/>
<dbReference type="GO" id="GO:0005615">
    <property type="term" value="C:extracellular space"/>
    <property type="evidence" value="ECO:0007669"/>
    <property type="project" value="TreeGrafter"/>
</dbReference>
<dbReference type="Pfam" id="PF02886">
    <property type="entry name" value="LBP_BPI_CETP_C"/>
    <property type="match status" value="1"/>
</dbReference>
<dbReference type="InParanoid" id="A0A1S0TNI0"/>
<dbReference type="PANTHER" id="PTHR10504">
    <property type="entry name" value="BACTERICIDAL PERMEABILITY-INCREASING BPI PROTEIN-RELATED"/>
    <property type="match status" value="1"/>
</dbReference>
<dbReference type="GO" id="GO:0008289">
    <property type="term" value="F:lipid binding"/>
    <property type="evidence" value="ECO:0007669"/>
    <property type="project" value="InterPro"/>
</dbReference>
<dbReference type="InterPro" id="IPR001124">
    <property type="entry name" value="Lipid-bd_serum_glycop_C"/>
</dbReference>
<dbReference type="OrthoDB" id="5874601at2759"/>
<reference evidence="2" key="1">
    <citation type="submission" date="2012-04" db="EMBL/GenBank/DDBJ databases">
        <title>The Genome Sequence of Loa loa.</title>
        <authorList>
            <consortium name="The Broad Institute Genome Sequencing Platform"/>
            <consortium name="Broad Institute Genome Sequencing Center for Infectious Disease"/>
            <person name="Nutman T.B."/>
            <person name="Fink D.L."/>
            <person name="Russ C."/>
            <person name="Young S."/>
            <person name="Zeng Q."/>
            <person name="Gargeya S."/>
            <person name="Alvarado L."/>
            <person name="Berlin A."/>
            <person name="Chapman S.B."/>
            <person name="Chen Z."/>
            <person name="Freedman E."/>
            <person name="Gellesch M."/>
            <person name="Goldberg J."/>
            <person name="Griggs A."/>
            <person name="Gujja S."/>
            <person name="Heilman E.R."/>
            <person name="Heiman D."/>
            <person name="Howarth C."/>
            <person name="Mehta T."/>
            <person name="Neiman D."/>
            <person name="Pearson M."/>
            <person name="Roberts A."/>
            <person name="Saif S."/>
            <person name="Shea T."/>
            <person name="Shenoy N."/>
            <person name="Sisk P."/>
            <person name="Stolte C."/>
            <person name="Sykes S."/>
            <person name="White J."/>
            <person name="Yandava C."/>
            <person name="Haas B."/>
            <person name="Henn M.R."/>
            <person name="Nusbaum C."/>
            <person name="Birren B."/>
        </authorList>
    </citation>
    <scope>NUCLEOTIDE SEQUENCE [LARGE SCALE GENOMIC DNA]</scope>
</reference>
<evidence type="ECO:0000259" key="1">
    <source>
        <dbReference type="SMART" id="SM00329"/>
    </source>
</evidence>
<dbReference type="SMART" id="SM00329">
    <property type="entry name" value="BPI2"/>
    <property type="match status" value="1"/>
</dbReference>
<sequence length="276" mass="31348">MLDLLISDYTFNTLLYHLHRKNIFAFRIGPEIPVIGDLLNLTCTAEDIDFDLSLELQDNQEFTNDTILNQTNTRKYNNRTKRHTTMDTLLNFGICLGDIAPEIREKNPGKRAYIIIRTNRAPSIQFKAANNGTIIIEFIIDGLIYLDGTTTKVGHIQITTVSVITVQFINKRMIAKAQIERMDIVDVDKTFGLPEEAFINLSNLARGILTRAINKKLANGIPMTMPQLGIPIQFYNLHLHIIEHALFISTDANIQSLANHLPYQGFTGCPYYNRIL</sequence>
<name>A0A1S0TNI0_LOALO</name>